<dbReference type="RefSeq" id="WP_147090759.1">
    <property type="nucleotide sequence ID" value="NZ_BAABJD010000002.1"/>
</dbReference>
<dbReference type="Proteomes" id="UP000321172">
    <property type="component" value="Chromosome"/>
</dbReference>
<dbReference type="InterPro" id="IPR052048">
    <property type="entry name" value="ST_Response_Regulator"/>
</dbReference>
<dbReference type="AlphaFoldDB" id="A0A5B8S5J0"/>
<dbReference type="GO" id="GO:0000160">
    <property type="term" value="P:phosphorelay signal transduction system"/>
    <property type="evidence" value="ECO:0007669"/>
    <property type="project" value="InterPro"/>
</dbReference>
<evidence type="ECO:0000313" key="3">
    <source>
        <dbReference type="EMBL" id="QEA16680.1"/>
    </source>
</evidence>
<gene>
    <name evidence="3" type="ORF">FRF71_11350</name>
</gene>
<feature type="domain" description="Response regulatory" evidence="2">
    <location>
        <begin position="20"/>
        <end position="136"/>
    </location>
</feature>
<keyword evidence="4" id="KW-1185">Reference proteome</keyword>
<dbReference type="PROSITE" id="PS50110">
    <property type="entry name" value="RESPONSE_REGULATORY"/>
    <property type="match status" value="1"/>
</dbReference>
<dbReference type="KEGG" id="ngf:FRF71_11350"/>
<dbReference type="SUPFAM" id="SSF52172">
    <property type="entry name" value="CheY-like"/>
    <property type="match status" value="1"/>
</dbReference>
<keyword evidence="1" id="KW-0597">Phosphoprotein</keyword>
<dbReference type="PANTHER" id="PTHR43228:SF1">
    <property type="entry name" value="TWO-COMPONENT RESPONSE REGULATOR ARR22"/>
    <property type="match status" value="1"/>
</dbReference>
<dbReference type="EMBL" id="CP042345">
    <property type="protein sequence ID" value="QEA16680.1"/>
    <property type="molecule type" value="Genomic_DNA"/>
</dbReference>
<evidence type="ECO:0000313" key="4">
    <source>
        <dbReference type="Proteomes" id="UP000321172"/>
    </source>
</evidence>
<dbReference type="CDD" id="cd17546">
    <property type="entry name" value="REC_hyHK_CKI1_RcsC-like"/>
    <property type="match status" value="1"/>
</dbReference>
<dbReference type="InterPro" id="IPR011006">
    <property type="entry name" value="CheY-like_superfamily"/>
</dbReference>
<sequence length="138" mass="15053">MPSAPVAVPQPQPEAPRQRHCLIVDDSRVVRKVSRRIVEALGYVVTEAENGQEALGRCQLSMPDLVLLDWDMPIMTGIEFIASFRAIRGNEKAKAVFCTSKSGAHDIHRGIAAGADEYVTKPFDEATLRAKLQAIGAI</sequence>
<accession>A0A5B8S5J0</accession>
<dbReference type="Gene3D" id="3.40.50.2300">
    <property type="match status" value="1"/>
</dbReference>
<name>A0A5B8S5J0_9SPHN</name>
<dbReference type="Pfam" id="PF00072">
    <property type="entry name" value="Response_reg"/>
    <property type="match status" value="1"/>
</dbReference>
<dbReference type="OrthoDB" id="9800897at2"/>
<feature type="modified residue" description="4-aspartylphosphate" evidence="1">
    <location>
        <position position="69"/>
    </location>
</feature>
<evidence type="ECO:0000256" key="1">
    <source>
        <dbReference type="PROSITE-ProRule" id="PRU00169"/>
    </source>
</evidence>
<proteinExistence type="predicted"/>
<reference evidence="3 4" key="1">
    <citation type="journal article" date="2013" name="J. Microbiol. Biotechnol.">
        <title>Novosphingobium ginsenosidimutans sp. nov., with the ability to convert ginsenoside.</title>
        <authorList>
            <person name="Kim J.K."/>
            <person name="He D."/>
            <person name="Liu Q.M."/>
            <person name="Park H.Y."/>
            <person name="Jung M.S."/>
            <person name="Yoon M.H."/>
            <person name="Kim S.C."/>
            <person name="Im W.T."/>
        </authorList>
    </citation>
    <scope>NUCLEOTIDE SEQUENCE [LARGE SCALE GENOMIC DNA]</scope>
    <source>
        <strain evidence="3 4">FW-6</strain>
    </source>
</reference>
<protein>
    <submittedName>
        <fullName evidence="3">Response regulator</fullName>
    </submittedName>
</protein>
<dbReference type="SMART" id="SM00448">
    <property type="entry name" value="REC"/>
    <property type="match status" value="1"/>
</dbReference>
<evidence type="ECO:0000259" key="2">
    <source>
        <dbReference type="PROSITE" id="PS50110"/>
    </source>
</evidence>
<dbReference type="PANTHER" id="PTHR43228">
    <property type="entry name" value="TWO-COMPONENT RESPONSE REGULATOR"/>
    <property type="match status" value="1"/>
</dbReference>
<organism evidence="3 4">
    <name type="scientific">Novosphingobium ginsenosidimutans</name>
    <dbReference type="NCBI Taxonomy" id="1176536"/>
    <lineage>
        <taxon>Bacteria</taxon>
        <taxon>Pseudomonadati</taxon>
        <taxon>Pseudomonadota</taxon>
        <taxon>Alphaproteobacteria</taxon>
        <taxon>Sphingomonadales</taxon>
        <taxon>Sphingomonadaceae</taxon>
        <taxon>Novosphingobium</taxon>
    </lineage>
</organism>
<dbReference type="InterPro" id="IPR001789">
    <property type="entry name" value="Sig_transdc_resp-reg_receiver"/>
</dbReference>